<protein>
    <submittedName>
        <fullName evidence="2">Uncharacterized protein</fullName>
    </submittedName>
</protein>
<sequence length="615" mass="65036">MQQREEARLANAKIEGLEPKPLLEMEKEANDRYLRKTFGQISFSSRRSRCVSAANSQSSIRTQGEVQDTCSSTSKAPRDSTQETECTHVPSQEEEEELGFASRFMFDTLRSSGKSAVSRTGFLIDGSGCHDEGEGDEDEEAFESPRSTADGSLYMLGDAWAEEEVRHFGQVISAPVGSTKSWPASKPSTRPASGAATPRAPLEPPSPASAPVLPNLSAAAAPATPKANSVAGMLDRIKQQISAWDGRRQPKKGGGTTSTASTSRATSRASSVSGRQETVPQRIQPAPAPSGSGLAASARTAASQLMQPHPPSMDPPTTPTRPSAEERGMAGSSCNSSRSFRTFSQPSSRACSRAFGHAPCTRRSMDSAEITPLQLFAQSSRLGQDRSSLPMRHITPDPGGTLSPRAVLRGSLDHHQPQHHHSEGIPSLCGRRSLDTGESIRPASSLLALQRDPRVRSRSSCMTPAEVTRGLSHSQPLKVPTGTPHTEFAGHPGTPTRGTFYHPGIDRSSTSSGLASALKASPAQGTFYHPSTDRIGTSDSLAGTPKTSPKAATVAAATMCGASEPLASVGGPGQVGAQPQPLHQQPARRRKSVSIMLHRKSKSSVTDAIPDVLPL</sequence>
<name>A0ABQ7GCN3_DUNSA</name>
<dbReference type="EMBL" id="MU069879">
    <property type="protein sequence ID" value="KAF5832359.1"/>
    <property type="molecule type" value="Genomic_DNA"/>
</dbReference>
<evidence type="ECO:0000313" key="3">
    <source>
        <dbReference type="Proteomes" id="UP000815325"/>
    </source>
</evidence>
<feature type="region of interest" description="Disordered" evidence="1">
    <location>
        <begin position="120"/>
        <end position="150"/>
    </location>
</feature>
<dbReference type="Proteomes" id="UP000815325">
    <property type="component" value="Unassembled WGS sequence"/>
</dbReference>
<reference evidence="2" key="1">
    <citation type="submission" date="2017-08" db="EMBL/GenBank/DDBJ databases">
        <authorList>
            <person name="Polle J.E."/>
            <person name="Barry K."/>
            <person name="Cushman J."/>
            <person name="Schmutz J."/>
            <person name="Tran D."/>
            <person name="Hathwaick L.T."/>
            <person name="Yim W.C."/>
            <person name="Jenkins J."/>
            <person name="Mckie-Krisberg Z.M."/>
            <person name="Prochnik S."/>
            <person name="Lindquist E."/>
            <person name="Dockter R.B."/>
            <person name="Adam C."/>
            <person name="Molina H."/>
            <person name="Bunkerborg J."/>
            <person name="Jin E."/>
            <person name="Buchheim M."/>
            <person name="Magnuson J."/>
        </authorList>
    </citation>
    <scope>NUCLEOTIDE SEQUENCE</scope>
    <source>
        <strain evidence="2">CCAP 19/18</strain>
    </source>
</reference>
<feature type="compositionally biased region" description="Low complexity" evidence="1">
    <location>
        <begin position="289"/>
        <end position="298"/>
    </location>
</feature>
<feature type="region of interest" description="Disordered" evidence="1">
    <location>
        <begin position="569"/>
        <end position="592"/>
    </location>
</feature>
<feature type="region of interest" description="Disordered" evidence="1">
    <location>
        <begin position="175"/>
        <end position="213"/>
    </location>
</feature>
<feature type="region of interest" description="Disordered" evidence="1">
    <location>
        <begin position="52"/>
        <end position="97"/>
    </location>
</feature>
<feature type="compositionally biased region" description="Pro residues" evidence="1">
    <location>
        <begin position="308"/>
        <end position="319"/>
    </location>
</feature>
<feature type="region of interest" description="Disordered" evidence="1">
    <location>
        <begin position="1"/>
        <end position="23"/>
    </location>
</feature>
<accession>A0ABQ7GCN3</accession>
<keyword evidence="3" id="KW-1185">Reference proteome</keyword>
<gene>
    <name evidence="2" type="ORF">DUNSADRAFT_11769</name>
</gene>
<feature type="compositionally biased region" description="Polar residues" evidence="1">
    <location>
        <begin position="53"/>
        <end position="75"/>
    </location>
</feature>
<feature type="region of interest" description="Disordered" evidence="1">
    <location>
        <begin position="382"/>
        <end position="547"/>
    </location>
</feature>
<feature type="compositionally biased region" description="Polar residues" evidence="1">
    <location>
        <begin position="332"/>
        <end position="350"/>
    </location>
</feature>
<evidence type="ECO:0000256" key="1">
    <source>
        <dbReference type="SAM" id="MobiDB-lite"/>
    </source>
</evidence>
<feature type="compositionally biased region" description="Basic and acidic residues" evidence="1">
    <location>
        <begin position="411"/>
        <end position="423"/>
    </location>
</feature>
<evidence type="ECO:0000313" key="2">
    <source>
        <dbReference type="EMBL" id="KAF5832359.1"/>
    </source>
</evidence>
<proteinExistence type="predicted"/>
<organism evidence="2 3">
    <name type="scientific">Dunaliella salina</name>
    <name type="common">Green alga</name>
    <name type="synonym">Protococcus salinus</name>
    <dbReference type="NCBI Taxonomy" id="3046"/>
    <lineage>
        <taxon>Eukaryota</taxon>
        <taxon>Viridiplantae</taxon>
        <taxon>Chlorophyta</taxon>
        <taxon>core chlorophytes</taxon>
        <taxon>Chlorophyceae</taxon>
        <taxon>CS clade</taxon>
        <taxon>Chlamydomonadales</taxon>
        <taxon>Dunaliellaceae</taxon>
        <taxon>Dunaliella</taxon>
    </lineage>
</organism>
<comment type="caution">
    <text evidence="2">The sequence shown here is derived from an EMBL/GenBank/DDBJ whole genome shotgun (WGS) entry which is preliminary data.</text>
</comment>
<feature type="compositionally biased region" description="Polar residues" evidence="1">
    <location>
        <begin position="176"/>
        <end position="191"/>
    </location>
</feature>
<feature type="region of interest" description="Disordered" evidence="1">
    <location>
        <begin position="240"/>
        <end position="353"/>
    </location>
</feature>
<feature type="compositionally biased region" description="Acidic residues" evidence="1">
    <location>
        <begin position="133"/>
        <end position="142"/>
    </location>
</feature>
<feature type="compositionally biased region" description="Low complexity" evidence="1">
    <location>
        <begin position="257"/>
        <end position="275"/>
    </location>
</feature>